<proteinExistence type="predicted"/>
<evidence type="ECO:0000313" key="3">
    <source>
        <dbReference type="Proteomes" id="UP000314982"/>
    </source>
</evidence>
<sequence>MGNCLLSTNRSPTCPDTRSPTYPDTRSPTYPDTRSPTYPDTRSPTYPDTRSPTYPDTRSPTYPDTSEHQLWRISTTPLSLTDRNPLCLRLCYRGAAELGIKLLSLAYLCIKQLHIYMPV</sequence>
<dbReference type="AlphaFoldDB" id="A0A4W5KP84"/>
<dbReference type="Proteomes" id="UP000314982">
    <property type="component" value="Unassembled WGS sequence"/>
</dbReference>
<organism evidence="2 3">
    <name type="scientific">Hucho hucho</name>
    <name type="common">huchen</name>
    <dbReference type="NCBI Taxonomy" id="62062"/>
    <lineage>
        <taxon>Eukaryota</taxon>
        <taxon>Metazoa</taxon>
        <taxon>Chordata</taxon>
        <taxon>Craniata</taxon>
        <taxon>Vertebrata</taxon>
        <taxon>Euteleostomi</taxon>
        <taxon>Actinopterygii</taxon>
        <taxon>Neopterygii</taxon>
        <taxon>Teleostei</taxon>
        <taxon>Protacanthopterygii</taxon>
        <taxon>Salmoniformes</taxon>
        <taxon>Salmonidae</taxon>
        <taxon>Salmoninae</taxon>
        <taxon>Hucho</taxon>
    </lineage>
</organism>
<feature type="region of interest" description="Disordered" evidence="1">
    <location>
        <begin position="1"/>
        <end position="68"/>
    </location>
</feature>
<dbReference type="Ensembl" id="ENSHHUT00000019790.1">
    <property type="protein sequence ID" value="ENSHHUP00000019103.1"/>
    <property type="gene ID" value="ENSHHUG00000011912.1"/>
</dbReference>
<keyword evidence="3" id="KW-1185">Reference proteome</keyword>
<reference evidence="3" key="1">
    <citation type="submission" date="2018-06" db="EMBL/GenBank/DDBJ databases">
        <title>Genome assembly of Danube salmon.</title>
        <authorList>
            <person name="Macqueen D.J."/>
            <person name="Gundappa M.K."/>
        </authorList>
    </citation>
    <scope>NUCLEOTIDE SEQUENCE [LARGE SCALE GENOMIC DNA]</scope>
</reference>
<name>A0A4W5KP84_9TELE</name>
<feature type="compositionally biased region" description="Polar residues" evidence="1">
    <location>
        <begin position="1"/>
        <end position="64"/>
    </location>
</feature>
<protein>
    <submittedName>
        <fullName evidence="2">Uncharacterized protein</fullName>
    </submittedName>
</protein>
<reference evidence="2" key="2">
    <citation type="submission" date="2025-08" db="UniProtKB">
        <authorList>
            <consortium name="Ensembl"/>
        </authorList>
    </citation>
    <scope>IDENTIFICATION</scope>
</reference>
<evidence type="ECO:0000313" key="2">
    <source>
        <dbReference type="Ensembl" id="ENSHHUP00000019103.1"/>
    </source>
</evidence>
<evidence type="ECO:0000256" key="1">
    <source>
        <dbReference type="SAM" id="MobiDB-lite"/>
    </source>
</evidence>
<reference evidence="2" key="3">
    <citation type="submission" date="2025-09" db="UniProtKB">
        <authorList>
            <consortium name="Ensembl"/>
        </authorList>
    </citation>
    <scope>IDENTIFICATION</scope>
</reference>
<accession>A0A4W5KP84</accession>